<dbReference type="GO" id="GO:0005576">
    <property type="term" value="C:extracellular region"/>
    <property type="evidence" value="ECO:0007669"/>
    <property type="project" value="UniProtKB-SubCell"/>
</dbReference>
<dbReference type="OrthoDB" id="2204368at2759"/>
<dbReference type="Proteomes" id="UP000515135">
    <property type="component" value="Unplaced"/>
</dbReference>
<dbReference type="FunFam" id="1.10.640.10:FF:000003">
    <property type="entry name" value="chorion peroxidase"/>
    <property type="match status" value="1"/>
</dbReference>
<evidence type="ECO:0000313" key="6">
    <source>
        <dbReference type="RefSeq" id="XP_019617513.1"/>
    </source>
</evidence>
<dbReference type="Pfam" id="PF03098">
    <property type="entry name" value="An_peroxidase"/>
    <property type="match status" value="1"/>
</dbReference>
<dbReference type="GO" id="GO:0020037">
    <property type="term" value="F:heme binding"/>
    <property type="evidence" value="ECO:0007669"/>
    <property type="project" value="InterPro"/>
</dbReference>
<reference evidence="6" key="1">
    <citation type="submission" date="2025-08" db="UniProtKB">
        <authorList>
            <consortium name="RefSeq"/>
        </authorList>
    </citation>
    <scope>IDENTIFICATION</scope>
    <source>
        <tissue evidence="6">Gonad</tissue>
    </source>
</reference>
<dbReference type="InterPro" id="IPR010255">
    <property type="entry name" value="Haem_peroxidase_sf"/>
</dbReference>
<dbReference type="GO" id="GO:0006979">
    <property type="term" value="P:response to oxidative stress"/>
    <property type="evidence" value="ECO:0007669"/>
    <property type="project" value="InterPro"/>
</dbReference>
<evidence type="ECO:0000313" key="5">
    <source>
        <dbReference type="Proteomes" id="UP000515135"/>
    </source>
</evidence>
<evidence type="ECO:0000256" key="1">
    <source>
        <dbReference type="ARBA" id="ARBA00004613"/>
    </source>
</evidence>
<keyword evidence="4" id="KW-0408">Iron</keyword>
<dbReference type="KEGG" id="bbel:109464865"/>
<dbReference type="SUPFAM" id="SSF48113">
    <property type="entry name" value="Heme-dependent peroxidases"/>
    <property type="match status" value="1"/>
</dbReference>
<dbReference type="GeneID" id="109464865"/>
<dbReference type="PRINTS" id="PR00457">
    <property type="entry name" value="ANPEROXIDASE"/>
</dbReference>
<comment type="subcellular location">
    <subcellularLocation>
        <location evidence="1">Secreted</location>
    </subcellularLocation>
</comment>
<dbReference type="PROSITE" id="PS50292">
    <property type="entry name" value="PEROXIDASE_3"/>
    <property type="match status" value="1"/>
</dbReference>
<evidence type="ECO:0000256" key="4">
    <source>
        <dbReference type="PIRSR" id="PIRSR619791-2"/>
    </source>
</evidence>
<dbReference type="GO" id="GO:0004601">
    <property type="term" value="F:peroxidase activity"/>
    <property type="evidence" value="ECO:0007669"/>
    <property type="project" value="InterPro"/>
</dbReference>
<sequence length="668" mass="74649">MAAVVAGRGPTEEQIRQAVTKATKELGNAHCVRKDGDVVCEKEPRQQQKVVSETINRSQRQFAAMHLSTPRTVRLSQTALMLEKVAKNLINSDEQFTLDQLGQVKFSAITGLCNEPEDTCKTHEIDGHEFRSADGCGNNKDHTQWGTPKECLKRLLDPQYEDGLSAPRTTGRDGSPLPNARLVSLIVHEDLRKPSREASHMLMQFGQFMSHEVTQTPDAKDVKCSCDSDDSECFNIPVPKVDPDFGKRSCLNFTRSAACVREGCSLGTAREQFHQVTAFVDASNVYGQSEDEMEKLRAKSEEEAGLAPEDGQRCFQAGDNRVDQNPGLTSLHTVFLREHNRVARKLSEVNPDWDDDRVFFEARKIIGAELQKIVYSEYLPLVLGPDAMTEYGLTLTAEGEFFSGYDSTLNPTISNVFATTAYRFGHSLTQNEYDRYQPGFQQTNCPIKLAYSYFDTSYVSDDAKGGPDSILRGLTAQPAQDFDRFMVSGLTKFLLADPPGSDQGFDLAAIDIQRGRDHGQPGYNDWREKCGLRRAPGFDYLGWEIPDLTTRQKLESLYSHVDDIDLFVGGLAEESVRGGVVGPTFACLIGLQFQDLRKGDRFWFENSGQFTEDQLAEIKKTSLARILCDNTDTEQMQPNVFKQPGNERVACTDLPNLTTVDLTKWKES</sequence>
<dbReference type="RefSeq" id="XP_019617513.1">
    <property type="nucleotide sequence ID" value="XM_019761954.1"/>
</dbReference>
<dbReference type="InterPro" id="IPR019791">
    <property type="entry name" value="Haem_peroxidase_animal"/>
</dbReference>
<keyword evidence="2" id="KW-0964">Secreted</keyword>
<dbReference type="CDD" id="cd09823">
    <property type="entry name" value="peroxinectin_like"/>
    <property type="match status" value="1"/>
</dbReference>
<dbReference type="PANTHER" id="PTHR11475:SF143">
    <property type="entry name" value="PUTATIVE-RELATED"/>
    <property type="match status" value="1"/>
</dbReference>
<keyword evidence="3" id="KW-0732">Signal</keyword>
<dbReference type="AlphaFoldDB" id="A0A6P4XZE9"/>
<keyword evidence="4" id="KW-0349">Heme</keyword>
<accession>A0A6P4XZE9</accession>
<proteinExistence type="predicted"/>
<evidence type="ECO:0000256" key="3">
    <source>
        <dbReference type="ARBA" id="ARBA00022729"/>
    </source>
</evidence>
<gene>
    <name evidence="6" type="primary">LOC109464865</name>
</gene>
<dbReference type="GO" id="GO:0046872">
    <property type="term" value="F:metal ion binding"/>
    <property type="evidence" value="ECO:0007669"/>
    <property type="project" value="UniProtKB-KW"/>
</dbReference>
<dbReference type="PANTHER" id="PTHR11475">
    <property type="entry name" value="OXIDASE/PEROXIDASE"/>
    <property type="match status" value="1"/>
</dbReference>
<name>A0A6P4XZE9_BRABE</name>
<dbReference type="InterPro" id="IPR037120">
    <property type="entry name" value="Haem_peroxidase_sf_animal"/>
</dbReference>
<organism evidence="5 6">
    <name type="scientific">Branchiostoma belcheri</name>
    <name type="common">Amphioxus</name>
    <dbReference type="NCBI Taxonomy" id="7741"/>
    <lineage>
        <taxon>Eukaryota</taxon>
        <taxon>Metazoa</taxon>
        <taxon>Chordata</taxon>
        <taxon>Cephalochordata</taxon>
        <taxon>Leptocardii</taxon>
        <taxon>Amphioxiformes</taxon>
        <taxon>Branchiostomatidae</taxon>
        <taxon>Branchiostoma</taxon>
    </lineage>
</organism>
<evidence type="ECO:0000256" key="2">
    <source>
        <dbReference type="ARBA" id="ARBA00022525"/>
    </source>
</evidence>
<keyword evidence="4" id="KW-0479">Metal-binding</keyword>
<keyword evidence="5" id="KW-1185">Reference proteome</keyword>
<protein>
    <submittedName>
        <fullName evidence="6">Thyroid peroxidase-like</fullName>
    </submittedName>
</protein>
<feature type="binding site" description="axial binding residue" evidence="4">
    <location>
        <position position="426"/>
    </location>
    <ligand>
        <name>heme b</name>
        <dbReference type="ChEBI" id="CHEBI:60344"/>
    </ligand>
    <ligandPart>
        <name>Fe</name>
        <dbReference type="ChEBI" id="CHEBI:18248"/>
    </ligandPart>
</feature>
<dbReference type="Gene3D" id="1.10.640.10">
    <property type="entry name" value="Haem peroxidase domain superfamily, animal type"/>
    <property type="match status" value="1"/>
</dbReference>